<name>F9U841_9GAMM</name>
<proteinExistence type="predicted"/>
<dbReference type="AlphaFoldDB" id="F9U841"/>
<dbReference type="Proteomes" id="UP000005459">
    <property type="component" value="Unassembled WGS sequence"/>
</dbReference>
<feature type="domain" description="HNH nuclease" evidence="1">
    <location>
        <begin position="247"/>
        <end position="301"/>
    </location>
</feature>
<dbReference type="SMART" id="SM00507">
    <property type="entry name" value="HNHc"/>
    <property type="match status" value="1"/>
</dbReference>
<dbReference type="Gene3D" id="1.10.30.50">
    <property type="match status" value="1"/>
</dbReference>
<dbReference type="InterPro" id="IPR003615">
    <property type="entry name" value="HNH_nuc"/>
</dbReference>
<dbReference type="EMBL" id="AFWV01000003">
    <property type="protein sequence ID" value="EGV19453.1"/>
    <property type="molecule type" value="Genomic_DNA"/>
</dbReference>
<protein>
    <submittedName>
        <fullName evidence="2">HNH nuclease</fullName>
    </submittedName>
</protein>
<dbReference type="OrthoDB" id="529575at2"/>
<dbReference type="CDD" id="cd00085">
    <property type="entry name" value="HNHc"/>
    <property type="match status" value="1"/>
</dbReference>
<sequence>MPYLLVNRYLEQYQLAFCVEHRQAAIMLPNNSALVFSTEVSGLKKQTSFPSSRYALSKRQGVDLFSFLHLLDREGSDRSPSWFDNFDDFFLEAVRYLSYSPGEPCATFEISEDGGGFFEVARFDIGGGAGKFISLNFSHCHDHESFQRMCLEVMKQVGLEMFGACGRSLSEASWACVTLGDCAHLMLRGLVRQILSIVWGFVPQSFSRVVWRNLHKRHSGSEQIFECQPKRERIEVVRFDRDREPREFTKALYDDCCQACGYRIISPNETGCSEVHHIRPLSESGPDMVGNMLVLCPTHHKEFDLSILAIDPDSFRISSLASSHPLHDQPLRICSEHRLDLQCLTWARERQEAFAQQMPKPVER</sequence>
<evidence type="ECO:0000313" key="3">
    <source>
        <dbReference type="Proteomes" id="UP000005459"/>
    </source>
</evidence>
<evidence type="ECO:0000313" key="2">
    <source>
        <dbReference type="EMBL" id="EGV19453.1"/>
    </source>
</evidence>
<dbReference type="Pfam" id="PF13391">
    <property type="entry name" value="HNH_2"/>
    <property type="match status" value="1"/>
</dbReference>
<gene>
    <name evidence="2" type="ORF">ThimaDRAFT_0899</name>
</gene>
<evidence type="ECO:0000259" key="1">
    <source>
        <dbReference type="SMART" id="SM00507"/>
    </source>
</evidence>
<dbReference type="eggNOG" id="COG3440">
    <property type="taxonomic scope" value="Bacteria"/>
</dbReference>
<reference evidence="2 3" key="1">
    <citation type="submission" date="2011-06" db="EMBL/GenBank/DDBJ databases">
        <title>The draft genome of Thiocapsa marina 5811.</title>
        <authorList>
            <consortium name="US DOE Joint Genome Institute (JGI-PGF)"/>
            <person name="Lucas S."/>
            <person name="Han J."/>
            <person name="Cheng J.-F."/>
            <person name="Goodwin L."/>
            <person name="Pitluck S."/>
            <person name="Peters L."/>
            <person name="Land M.L."/>
            <person name="Hauser L."/>
            <person name="Vogl K."/>
            <person name="Liu Z."/>
            <person name="Imhoff J."/>
            <person name="Thiel V."/>
            <person name="Frigaard N.-U."/>
            <person name="Bryant D."/>
            <person name="Woyke T.J."/>
        </authorList>
    </citation>
    <scope>NUCLEOTIDE SEQUENCE [LARGE SCALE GENOMIC DNA]</scope>
    <source>
        <strain evidence="2 3">5811</strain>
    </source>
</reference>
<keyword evidence="3" id="KW-1185">Reference proteome</keyword>
<organism evidence="2 3">
    <name type="scientific">Thiocapsa marina 5811</name>
    <dbReference type="NCBI Taxonomy" id="768671"/>
    <lineage>
        <taxon>Bacteria</taxon>
        <taxon>Pseudomonadati</taxon>
        <taxon>Pseudomonadota</taxon>
        <taxon>Gammaproteobacteria</taxon>
        <taxon>Chromatiales</taxon>
        <taxon>Chromatiaceae</taxon>
        <taxon>Thiocapsa</taxon>
    </lineage>
</organism>
<accession>F9U841</accession>
<dbReference type="RefSeq" id="WP_007191776.1">
    <property type="nucleotide sequence ID" value="NZ_AFWV01000003.1"/>
</dbReference>